<evidence type="ECO:0000313" key="2">
    <source>
        <dbReference type="Proteomes" id="UP000646548"/>
    </source>
</evidence>
<organism evidence="1 2">
    <name type="scientific">Oryzias melastigma</name>
    <name type="common">Marine medaka</name>
    <dbReference type="NCBI Taxonomy" id="30732"/>
    <lineage>
        <taxon>Eukaryota</taxon>
        <taxon>Metazoa</taxon>
        <taxon>Chordata</taxon>
        <taxon>Craniata</taxon>
        <taxon>Vertebrata</taxon>
        <taxon>Euteleostomi</taxon>
        <taxon>Actinopterygii</taxon>
        <taxon>Neopterygii</taxon>
        <taxon>Teleostei</taxon>
        <taxon>Neoteleostei</taxon>
        <taxon>Acanthomorphata</taxon>
        <taxon>Ovalentaria</taxon>
        <taxon>Atherinomorphae</taxon>
        <taxon>Beloniformes</taxon>
        <taxon>Adrianichthyidae</taxon>
        <taxon>Oryziinae</taxon>
        <taxon>Oryzias</taxon>
    </lineage>
</organism>
<gene>
    <name evidence="1" type="ORF">FQA47_008340</name>
</gene>
<dbReference type="Proteomes" id="UP000646548">
    <property type="component" value="Unassembled WGS sequence"/>
</dbReference>
<dbReference type="AlphaFoldDB" id="A0A834CNU2"/>
<dbReference type="EMBL" id="WKFB01000183">
    <property type="protein sequence ID" value="KAF6732732.1"/>
    <property type="molecule type" value="Genomic_DNA"/>
</dbReference>
<proteinExistence type="predicted"/>
<reference evidence="1" key="1">
    <citation type="journal article" name="BMC Genomics">
        <title>Long-read sequencing and de novo genome assembly of marine medaka (Oryzias melastigma).</title>
        <authorList>
            <person name="Liang P."/>
            <person name="Saqib H.S.A."/>
            <person name="Ni X."/>
            <person name="Shen Y."/>
        </authorList>
    </citation>
    <scope>NUCLEOTIDE SEQUENCE</scope>
    <source>
        <strain evidence="1">Bigg-433</strain>
    </source>
</reference>
<accession>A0A834CNU2</accession>
<name>A0A834CNU2_ORYME</name>
<comment type="caution">
    <text evidence="1">The sequence shown here is derived from an EMBL/GenBank/DDBJ whole genome shotgun (WGS) entry which is preliminary data.</text>
</comment>
<evidence type="ECO:0000313" key="1">
    <source>
        <dbReference type="EMBL" id="KAF6732732.1"/>
    </source>
</evidence>
<protein>
    <submittedName>
        <fullName evidence="1">Uncharacterized protein</fullName>
    </submittedName>
</protein>
<sequence>MHTQEGGQKKQMLKIYFHKAASSSFFSSRGCSWNKKRMREMEERKNCFLEGLSQRKEPLSLALSLSVTQSGGGLVPFGWYRGDHAHLGAAGATRSRRGRM</sequence>